<dbReference type="InterPro" id="IPR011726">
    <property type="entry name" value="KdpF"/>
</dbReference>
<keyword evidence="1" id="KW-1133">Transmembrane helix</keyword>
<evidence type="ECO:0000256" key="1">
    <source>
        <dbReference type="SAM" id="Phobius"/>
    </source>
</evidence>
<accession>A0ABS4Z356</accession>
<dbReference type="Proteomes" id="UP000758168">
    <property type="component" value="Unassembled WGS sequence"/>
</dbReference>
<dbReference type="RefSeq" id="WP_245357920.1">
    <property type="nucleotide sequence ID" value="NZ_BAAAMH010000036.1"/>
</dbReference>
<protein>
    <recommendedName>
        <fullName evidence="4">K(+)-transporting ATPase subunit F</fullName>
    </recommendedName>
</protein>
<reference evidence="2 3" key="1">
    <citation type="submission" date="2021-03" db="EMBL/GenBank/DDBJ databases">
        <title>Sequencing the genomes of 1000 actinobacteria strains.</title>
        <authorList>
            <person name="Klenk H.-P."/>
        </authorList>
    </citation>
    <scope>NUCLEOTIDE SEQUENCE [LARGE SCALE GENOMIC DNA]</scope>
    <source>
        <strain evidence="2 3">DSM 12936</strain>
    </source>
</reference>
<dbReference type="EMBL" id="JAGIOB010000001">
    <property type="protein sequence ID" value="MBP2415409.1"/>
    <property type="molecule type" value="Genomic_DNA"/>
</dbReference>
<dbReference type="Pfam" id="PF09604">
    <property type="entry name" value="Potass_KdpF"/>
    <property type="match status" value="1"/>
</dbReference>
<comment type="caution">
    <text evidence="2">The sequence shown here is derived from an EMBL/GenBank/DDBJ whole genome shotgun (WGS) entry which is preliminary data.</text>
</comment>
<evidence type="ECO:0000313" key="3">
    <source>
        <dbReference type="Proteomes" id="UP000758168"/>
    </source>
</evidence>
<evidence type="ECO:0008006" key="4">
    <source>
        <dbReference type="Google" id="ProtNLM"/>
    </source>
</evidence>
<feature type="transmembrane region" description="Helical" evidence="1">
    <location>
        <begin position="6"/>
        <end position="25"/>
    </location>
</feature>
<gene>
    <name evidence="2" type="ORF">JOF54_000331</name>
</gene>
<evidence type="ECO:0000313" key="2">
    <source>
        <dbReference type="EMBL" id="MBP2415409.1"/>
    </source>
</evidence>
<organism evidence="2 3">
    <name type="scientific">Microlunatus capsulatus</name>
    <dbReference type="NCBI Taxonomy" id="99117"/>
    <lineage>
        <taxon>Bacteria</taxon>
        <taxon>Bacillati</taxon>
        <taxon>Actinomycetota</taxon>
        <taxon>Actinomycetes</taxon>
        <taxon>Propionibacteriales</taxon>
        <taxon>Propionibacteriaceae</taxon>
        <taxon>Microlunatus</taxon>
    </lineage>
</organism>
<proteinExistence type="predicted"/>
<name>A0ABS4Z356_9ACTN</name>
<keyword evidence="1" id="KW-0472">Membrane</keyword>
<sequence>MSLLSIALLLGVAALVVYLLATLVLPERF</sequence>
<keyword evidence="3" id="KW-1185">Reference proteome</keyword>
<keyword evidence="1" id="KW-0812">Transmembrane</keyword>